<dbReference type="InterPro" id="IPR043134">
    <property type="entry name" value="GTP-CH-I_N"/>
</dbReference>
<dbReference type="GO" id="GO:0046656">
    <property type="term" value="P:folic acid biosynthetic process"/>
    <property type="evidence" value="ECO:0007669"/>
    <property type="project" value="UniProtKB-KW"/>
</dbReference>
<dbReference type="GO" id="GO:0003848">
    <property type="term" value="F:2-amino-4-hydroxy-6-hydroxymethyldihydropteridine diphosphokinase activity"/>
    <property type="evidence" value="ECO:0007669"/>
    <property type="project" value="UniProtKB-EC"/>
</dbReference>
<dbReference type="PROSITE" id="PS00860">
    <property type="entry name" value="GTP_CYCLOHYDROL_1_2"/>
    <property type="match status" value="1"/>
</dbReference>
<accession>A0A069CS36</accession>
<dbReference type="FunFam" id="3.30.1130.10:FF:000001">
    <property type="entry name" value="GTP cyclohydrolase 1"/>
    <property type="match status" value="1"/>
</dbReference>
<feature type="domain" description="7,8-dihydro-6-hydroxymethylpterin-pyrophosphokinase" evidence="14">
    <location>
        <begin position="88"/>
        <end position="99"/>
    </location>
</feature>
<comment type="subunit">
    <text evidence="13">Homopolymer.</text>
</comment>
<evidence type="ECO:0000259" key="14">
    <source>
        <dbReference type="PROSITE" id="PS00794"/>
    </source>
</evidence>
<dbReference type="Gene3D" id="3.30.70.560">
    <property type="entry name" value="7,8-Dihydro-6-hydroxymethylpterin-pyrophosphokinase HPPK"/>
    <property type="match status" value="1"/>
</dbReference>
<evidence type="ECO:0000256" key="12">
    <source>
        <dbReference type="ARBA" id="ARBA00023134"/>
    </source>
</evidence>
<evidence type="ECO:0000256" key="1">
    <source>
        <dbReference type="ARBA" id="ARBA00000198"/>
    </source>
</evidence>
<dbReference type="GO" id="GO:0005525">
    <property type="term" value="F:GTP binding"/>
    <property type="evidence" value="ECO:0007669"/>
    <property type="project" value="UniProtKB-KW"/>
</dbReference>
<comment type="catalytic activity">
    <reaction evidence="1">
        <text>6-hydroxymethyl-7,8-dihydropterin + ATP = (7,8-dihydropterin-6-yl)methyl diphosphate + AMP + H(+)</text>
        <dbReference type="Rhea" id="RHEA:11412"/>
        <dbReference type="ChEBI" id="CHEBI:15378"/>
        <dbReference type="ChEBI" id="CHEBI:30616"/>
        <dbReference type="ChEBI" id="CHEBI:44841"/>
        <dbReference type="ChEBI" id="CHEBI:72950"/>
        <dbReference type="ChEBI" id="CHEBI:456215"/>
        <dbReference type="EC" id="2.7.6.3"/>
    </reaction>
</comment>
<evidence type="ECO:0000313" key="15">
    <source>
        <dbReference type="EMBL" id="GAK30620.1"/>
    </source>
</evidence>
<name>A0A069CS36_WEIOS</name>
<dbReference type="InterPro" id="IPR043133">
    <property type="entry name" value="GTP-CH-I_C/QueF"/>
</dbReference>
<dbReference type="PROSITE" id="PS00859">
    <property type="entry name" value="GTP_CYCLOHYDROL_1_1"/>
    <property type="match status" value="1"/>
</dbReference>
<gene>
    <name evidence="13" type="primary">folE</name>
    <name evidence="15" type="ORF">WOSG25_040600</name>
</gene>
<dbReference type="EMBL" id="DF820487">
    <property type="protein sequence ID" value="GAK30620.1"/>
    <property type="molecule type" value="Genomic_DNA"/>
</dbReference>
<dbReference type="PANTHER" id="PTHR11109:SF7">
    <property type="entry name" value="GTP CYCLOHYDROLASE 1"/>
    <property type="match status" value="1"/>
</dbReference>
<dbReference type="InterPro" id="IPR000550">
    <property type="entry name" value="Hppk"/>
</dbReference>
<dbReference type="NCBIfam" id="NF006826">
    <property type="entry name" value="PRK09347.1-3"/>
    <property type="match status" value="1"/>
</dbReference>
<dbReference type="GO" id="GO:0003934">
    <property type="term" value="F:GTP cyclohydrolase I activity"/>
    <property type="evidence" value="ECO:0007669"/>
    <property type="project" value="UniProtKB-UniRule"/>
</dbReference>
<evidence type="ECO:0000256" key="3">
    <source>
        <dbReference type="ARBA" id="ARBA00005051"/>
    </source>
</evidence>
<dbReference type="GO" id="GO:0008270">
    <property type="term" value="F:zinc ion binding"/>
    <property type="evidence" value="ECO:0007669"/>
    <property type="project" value="UniProtKB-UniRule"/>
</dbReference>
<keyword evidence="10" id="KW-0067">ATP-binding</keyword>
<dbReference type="GO" id="GO:0006729">
    <property type="term" value="P:tetrahydrobiopterin biosynthetic process"/>
    <property type="evidence" value="ECO:0007669"/>
    <property type="project" value="TreeGrafter"/>
</dbReference>
<dbReference type="GO" id="GO:0006730">
    <property type="term" value="P:one-carbon metabolic process"/>
    <property type="evidence" value="ECO:0007669"/>
    <property type="project" value="UniProtKB-UniRule"/>
</dbReference>
<keyword evidence="13" id="KW-0479">Metal-binding</keyword>
<dbReference type="PROSITE" id="PS00794">
    <property type="entry name" value="HPPK"/>
    <property type="match status" value="1"/>
</dbReference>
<dbReference type="NCBIfam" id="TIGR00063">
    <property type="entry name" value="folE"/>
    <property type="match status" value="1"/>
</dbReference>
<dbReference type="Gene3D" id="3.30.1130.10">
    <property type="match status" value="1"/>
</dbReference>
<evidence type="ECO:0000256" key="9">
    <source>
        <dbReference type="ARBA" id="ARBA00022801"/>
    </source>
</evidence>
<feature type="binding site" evidence="13">
    <location>
        <position position="245"/>
    </location>
    <ligand>
        <name>Zn(2+)</name>
        <dbReference type="ChEBI" id="CHEBI:29105"/>
    </ligand>
</feature>
<dbReference type="Pfam" id="PF01288">
    <property type="entry name" value="HPPK"/>
    <property type="match status" value="1"/>
</dbReference>
<comment type="similarity">
    <text evidence="13">Belongs to the GTP cyclohydrolase I family.</text>
</comment>
<evidence type="ECO:0000256" key="10">
    <source>
        <dbReference type="ARBA" id="ARBA00022840"/>
    </source>
</evidence>
<dbReference type="AlphaFoldDB" id="A0A069CS36"/>
<evidence type="ECO:0000256" key="7">
    <source>
        <dbReference type="ARBA" id="ARBA00022741"/>
    </source>
</evidence>
<dbReference type="InterPro" id="IPR018234">
    <property type="entry name" value="GTP_CycHdrlase_I_CS"/>
</dbReference>
<dbReference type="InterPro" id="IPR001474">
    <property type="entry name" value="GTP_CycHdrlase_I"/>
</dbReference>
<keyword evidence="6" id="KW-0808">Transferase</keyword>
<dbReference type="NCBIfam" id="NF006825">
    <property type="entry name" value="PRK09347.1-2"/>
    <property type="match status" value="1"/>
</dbReference>
<organism evidence="15 16">
    <name type="scientific">Weissella oryzae (strain DSM 25784 / JCM 18191 / LMG 30913 / SG25)</name>
    <dbReference type="NCBI Taxonomy" id="1329250"/>
    <lineage>
        <taxon>Bacteria</taxon>
        <taxon>Bacillati</taxon>
        <taxon>Bacillota</taxon>
        <taxon>Bacilli</taxon>
        <taxon>Lactobacillales</taxon>
        <taxon>Lactobacillaceae</taxon>
        <taxon>Weissella</taxon>
    </lineage>
</organism>
<dbReference type="Proteomes" id="UP000030643">
    <property type="component" value="Unassembled WGS sequence"/>
</dbReference>
<comment type="catalytic activity">
    <reaction evidence="2 13">
        <text>GTP + H2O = 7,8-dihydroneopterin 3'-triphosphate + formate + H(+)</text>
        <dbReference type="Rhea" id="RHEA:17473"/>
        <dbReference type="ChEBI" id="CHEBI:15377"/>
        <dbReference type="ChEBI" id="CHEBI:15378"/>
        <dbReference type="ChEBI" id="CHEBI:15740"/>
        <dbReference type="ChEBI" id="CHEBI:37565"/>
        <dbReference type="ChEBI" id="CHEBI:58462"/>
        <dbReference type="EC" id="3.5.4.16"/>
    </reaction>
</comment>
<dbReference type="HAMAP" id="MF_00223">
    <property type="entry name" value="FolE"/>
    <property type="match status" value="1"/>
</dbReference>
<evidence type="ECO:0000256" key="2">
    <source>
        <dbReference type="ARBA" id="ARBA00001052"/>
    </source>
</evidence>
<dbReference type="UniPathway" id="UPA00848">
    <property type="reaction ID" value="UER00151"/>
</dbReference>
<evidence type="ECO:0000256" key="13">
    <source>
        <dbReference type="HAMAP-Rule" id="MF_00223"/>
    </source>
</evidence>
<evidence type="ECO:0000256" key="8">
    <source>
        <dbReference type="ARBA" id="ARBA00022777"/>
    </source>
</evidence>
<keyword evidence="9 13" id="KW-0378">Hydrolase</keyword>
<evidence type="ECO:0000256" key="6">
    <source>
        <dbReference type="ARBA" id="ARBA00022679"/>
    </source>
</evidence>
<feature type="binding site" evidence="13">
    <location>
        <position position="314"/>
    </location>
    <ligand>
        <name>Zn(2+)</name>
        <dbReference type="ChEBI" id="CHEBI:29105"/>
    </ligand>
</feature>
<reference evidence="16" key="1">
    <citation type="journal article" date="2014" name="Genome Announc.">
        <title>Draft genome sequence of Weissella oryzae SG25T, isolated from fermented rice grains.</title>
        <authorList>
            <person name="Tanizawa Y."/>
            <person name="Fujisawa T."/>
            <person name="Mochizuki T."/>
            <person name="Kaminuma E."/>
            <person name="Suzuki Y."/>
            <person name="Nakamura Y."/>
            <person name="Tohno M."/>
        </authorList>
    </citation>
    <scope>NUCLEOTIDE SEQUENCE [LARGE SCALE GENOMIC DNA]</scope>
    <source>
        <strain evidence="16">DSM 25784 / JCM 18191 / LMG 30913 / SG25</strain>
    </source>
</reference>
<evidence type="ECO:0000256" key="11">
    <source>
        <dbReference type="ARBA" id="ARBA00022909"/>
    </source>
</evidence>
<dbReference type="RefSeq" id="WP_027698712.1">
    <property type="nucleotide sequence ID" value="NZ_DF820487.1"/>
</dbReference>
<dbReference type="CDD" id="cd00483">
    <property type="entry name" value="HPPK"/>
    <property type="match status" value="1"/>
</dbReference>
<dbReference type="EC" id="3.5.4.16" evidence="13"/>
<evidence type="ECO:0000256" key="5">
    <source>
        <dbReference type="ARBA" id="ARBA00022563"/>
    </source>
</evidence>
<keyword evidence="12 13" id="KW-0342">GTP-binding</keyword>
<proteinExistence type="inferred from homology"/>
<dbReference type="InterPro" id="IPR020602">
    <property type="entry name" value="GTP_CycHdrlase_I_dom"/>
</dbReference>
<comment type="pathway">
    <text evidence="3">Cofactor biosynthesis; tetrahydrofolate biosynthesis; 2-amino-4-hydroxy-6-hydroxymethyl-7,8-dihydropteridine diphosphate from 7,8-dihydroneopterin triphosphate: step 4/4.</text>
</comment>
<protein>
    <recommendedName>
        <fullName evidence="13">GTP cyclohydrolase 1</fullName>
        <ecNumber evidence="13">3.5.4.16</ecNumber>
    </recommendedName>
    <alternativeName>
        <fullName evidence="13">GTP cyclohydrolase I</fullName>
        <shortName evidence="13">GTP-CH-I</shortName>
    </alternativeName>
</protein>
<dbReference type="Gene3D" id="1.10.286.10">
    <property type="match status" value="1"/>
</dbReference>
<dbReference type="NCBIfam" id="TIGR01498">
    <property type="entry name" value="folK"/>
    <property type="match status" value="1"/>
</dbReference>
<evidence type="ECO:0000256" key="4">
    <source>
        <dbReference type="ARBA" id="ARBA00005080"/>
    </source>
</evidence>
<dbReference type="InterPro" id="IPR035907">
    <property type="entry name" value="Hppk_sf"/>
</dbReference>
<keyword evidence="7 13" id="KW-0547">Nucleotide-binding</keyword>
<dbReference type="FunFam" id="1.10.286.10:FF:000001">
    <property type="entry name" value="GTP cyclohydrolase 1"/>
    <property type="match status" value="1"/>
</dbReference>
<evidence type="ECO:0000313" key="16">
    <source>
        <dbReference type="Proteomes" id="UP000030643"/>
    </source>
</evidence>
<dbReference type="SUPFAM" id="SSF55620">
    <property type="entry name" value="Tetrahydrobiopterin biosynthesis enzymes-like"/>
    <property type="match status" value="1"/>
</dbReference>
<dbReference type="SUPFAM" id="SSF55083">
    <property type="entry name" value="6-hydroxymethyl-7,8-dihydropterin pyrophosphokinase, HPPK"/>
    <property type="match status" value="1"/>
</dbReference>
<dbReference type="GO" id="GO:0005737">
    <property type="term" value="C:cytoplasm"/>
    <property type="evidence" value="ECO:0007669"/>
    <property type="project" value="TreeGrafter"/>
</dbReference>
<dbReference type="UniPathway" id="UPA00077">
    <property type="reaction ID" value="UER00155"/>
</dbReference>
<dbReference type="GO" id="GO:0046654">
    <property type="term" value="P:tetrahydrofolate biosynthetic process"/>
    <property type="evidence" value="ECO:0007669"/>
    <property type="project" value="UniProtKB-UniRule"/>
</dbReference>
<feature type="binding site" evidence="13">
    <location>
        <position position="242"/>
    </location>
    <ligand>
        <name>Zn(2+)</name>
        <dbReference type="ChEBI" id="CHEBI:29105"/>
    </ligand>
</feature>
<keyword evidence="8" id="KW-0418">Kinase</keyword>
<dbReference type="Pfam" id="PF01227">
    <property type="entry name" value="GTP_cyclohydroI"/>
    <property type="match status" value="1"/>
</dbReference>
<dbReference type="eggNOG" id="COG0801">
    <property type="taxonomic scope" value="Bacteria"/>
</dbReference>
<dbReference type="eggNOG" id="COG0302">
    <property type="taxonomic scope" value="Bacteria"/>
</dbReference>
<dbReference type="OrthoDB" id="9801207at2"/>
<sequence length="350" mass="39530">METVYLSLGSNLGDRQHYLEQALTLLGTNQKVMVSKQSSFYETSPVGGVVQDNFINLAIEIMTTLSAQELLDLIHTIEKQLNRQRLVHWGPRTIDIDIIFYGEQQIDQANLKVPHPEAFNRYFVLQPLAEIMEDSAPVKAQVNTALEQLAKTVTDQRLEKVAVDLTPKEKIAAAVKTILSAVGEDPQREGLVETPQRVAKMYEEILASQTKGPFEDYKLFETSPDERNQLIVMKDIPFYSMCEHHMLPFFGQVHVAYLPQAGKIIGLSKIPRLVEYVSQKLQVQENLTREIAETLVEILAPLGVAVVVEARHMCVEMRGIKKLNSHTKTSYYTGVFETDANMRQEFLAGL</sequence>
<keyword evidence="5 13" id="KW-0554">One-carbon metabolism</keyword>
<dbReference type="GO" id="GO:0005524">
    <property type="term" value="F:ATP binding"/>
    <property type="evidence" value="ECO:0007669"/>
    <property type="project" value="UniProtKB-KW"/>
</dbReference>
<keyword evidence="11" id="KW-0289">Folate biosynthesis</keyword>
<dbReference type="PANTHER" id="PTHR11109">
    <property type="entry name" value="GTP CYCLOHYDROLASE I"/>
    <property type="match status" value="1"/>
</dbReference>
<dbReference type="GO" id="GO:0016301">
    <property type="term" value="F:kinase activity"/>
    <property type="evidence" value="ECO:0007669"/>
    <property type="project" value="UniProtKB-KW"/>
</dbReference>
<dbReference type="STRING" id="1329250.WOSG25_040600"/>
<comment type="pathway">
    <text evidence="4 13">Cofactor biosynthesis; 7,8-dihydroneopterin triphosphate biosynthesis; 7,8-dihydroneopterin triphosphate from GTP: step 1/1.</text>
</comment>
<keyword evidence="13" id="KW-0862">Zinc</keyword>
<keyword evidence="16" id="KW-1185">Reference proteome</keyword>